<dbReference type="Proteomes" id="UP000783686">
    <property type="component" value="Unassembled WGS sequence"/>
</dbReference>
<sequence length="193" mass="22690">MNYKLPPQLRKVLNPASPKDIDDEEESPEEEDDFQDRAEAVYRKAIAIFCEPRIANFINLGYKNLTQIMERHRIDHTDDKTLNNFFDVCVQICYTVVNRILEFNNGQVNVLAEHQYCVVLDTLCRMVCLMVKFSTKRTREQKMDLLKDVLDTVTTSVCNQMVVMRTVRKLYKDLTTNEETYQLIKQCFKESLC</sequence>
<protein>
    <submittedName>
        <fullName evidence="2">Uncharacterized protein</fullName>
    </submittedName>
</protein>
<dbReference type="EMBL" id="CAJFCW020000003">
    <property type="protein sequence ID" value="CAG9106756.1"/>
    <property type="molecule type" value="Genomic_DNA"/>
</dbReference>
<keyword evidence="3" id="KW-1185">Reference proteome</keyword>
<dbReference type="Gene3D" id="1.25.40.790">
    <property type="match status" value="1"/>
</dbReference>
<evidence type="ECO:0000256" key="1">
    <source>
        <dbReference type="SAM" id="MobiDB-lite"/>
    </source>
</evidence>
<dbReference type="Proteomes" id="UP000614601">
    <property type="component" value="Unassembled WGS sequence"/>
</dbReference>
<organism evidence="2 3">
    <name type="scientific">Bursaphelenchus okinawaensis</name>
    <dbReference type="NCBI Taxonomy" id="465554"/>
    <lineage>
        <taxon>Eukaryota</taxon>
        <taxon>Metazoa</taxon>
        <taxon>Ecdysozoa</taxon>
        <taxon>Nematoda</taxon>
        <taxon>Chromadorea</taxon>
        <taxon>Rhabditida</taxon>
        <taxon>Tylenchina</taxon>
        <taxon>Tylenchomorpha</taxon>
        <taxon>Aphelenchoidea</taxon>
        <taxon>Aphelenchoididae</taxon>
        <taxon>Bursaphelenchus</taxon>
    </lineage>
</organism>
<gene>
    <name evidence="2" type="ORF">BOKJ2_LOCUS6805</name>
</gene>
<proteinExistence type="predicted"/>
<feature type="compositionally biased region" description="Acidic residues" evidence="1">
    <location>
        <begin position="21"/>
        <end position="34"/>
    </location>
</feature>
<reference evidence="2" key="1">
    <citation type="submission" date="2020-09" db="EMBL/GenBank/DDBJ databases">
        <authorList>
            <person name="Kikuchi T."/>
        </authorList>
    </citation>
    <scope>NUCLEOTIDE SEQUENCE</scope>
    <source>
        <strain evidence="2">SH1</strain>
    </source>
</reference>
<name>A0A811KKX3_9BILA</name>
<feature type="region of interest" description="Disordered" evidence="1">
    <location>
        <begin position="1"/>
        <end position="34"/>
    </location>
</feature>
<comment type="caution">
    <text evidence="2">The sequence shown here is derived from an EMBL/GenBank/DDBJ whole genome shotgun (WGS) entry which is preliminary data.</text>
</comment>
<evidence type="ECO:0000313" key="2">
    <source>
        <dbReference type="EMBL" id="CAD5216873.1"/>
    </source>
</evidence>
<dbReference type="EMBL" id="CAJFDH010000003">
    <property type="protein sequence ID" value="CAD5216873.1"/>
    <property type="molecule type" value="Genomic_DNA"/>
</dbReference>
<evidence type="ECO:0000313" key="3">
    <source>
        <dbReference type="Proteomes" id="UP000614601"/>
    </source>
</evidence>
<dbReference type="AlphaFoldDB" id="A0A811KKX3"/>
<accession>A0A811KKX3</accession>